<dbReference type="SUPFAM" id="SSF52172">
    <property type="entry name" value="CheY-like"/>
    <property type="match status" value="1"/>
</dbReference>
<dbReference type="InterPro" id="IPR011006">
    <property type="entry name" value="CheY-like_superfamily"/>
</dbReference>
<dbReference type="EMBL" id="CP011971">
    <property type="protein sequence ID" value="AMN48234.1"/>
    <property type="molecule type" value="Genomic_DNA"/>
</dbReference>
<accession>A0A127FCU2</accession>
<name>A0A127FCU2_STEDE</name>
<keyword evidence="3" id="KW-1185">Reference proteome</keyword>
<organism evidence="2 3">
    <name type="scientific">Steroidobacter denitrificans</name>
    <dbReference type="NCBI Taxonomy" id="465721"/>
    <lineage>
        <taxon>Bacteria</taxon>
        <taxon>Pseudomonadati</taxon>
        <taxon>Pseudomonadota</taxon>
        <taxon>Gammaproteobacteria</taxon>
        <taxon>Steroidobacterales</taxon>
        <taxon>Steroidobacteraceae</taxon>
        <taxon>Steroidobacter</taxon>
    </lineage>
</organism>
<sequence length="392" mass="43098">MFAWNEWVEKAVQGTRQDFIFAAPQAGERVPAQTLDIVLLTTDSGLLATLREASSSKHALWQALSADAAVDYLVGGRCNILIVDLDALPEDAAVLLERLHAQFPELVMMATGRREKESTVGALISGGEVYRFLHKPVSPTRAQLFLSAATRRCHELHNIEPIALTTVRTIAARRDLRGLTFTIAVVLTALVVYLILQLRDPQPLMTEHSSVQVPSVEEQIAHQLGRANIAYATGRLIEPRGDNALQYFREVLALQGDQPAALAGIDRIAVAMEIRFEEALKARDAPRAAAALMGIQDIRPQYPGLDELHTRLLTLSRSMGAATTPRSLTHRTFPTAPVPAQAEDEYETSAIDAEALLRPNTTPEPRLLEPLLQIQGESIGDLEIRDDLEIPR</sequence>
<dbReference type="Gene3D" id="3.40.50.2300">
    <property type="match status" value="1"/>
</dbReference>
<evidence type="ECO:0008006" key="4">
    <source>
        <dbReference type="Google" id="ProtNLM"/>
    </source>
</evidence>
<dbReference type="AlphaFoldDB" id="A0A127FCU2"/>
<dbReference type="OrthoDB" id="1628901at2"/>
<evidence type="ECO:0000313" key="2">
    <source>
        <dbReference type="EMBL" id="AMN48234.1"/>
    </source>
</evidence>
<gene>
    <name evidence="2" type="ORF">ACG33_14230</name>
</gene>
<dbReference type="STRING" id="465721.ACG33_14230"/>
<dbReference type="Proteomes" id="UP000070250">
    <property type="component" value="Chromosome"/>
</dbReference>
<reference evidence="2 3" key="1">
    <citation type="submission" date="2015-06" db="EMBL/GenBank/DDBJ databases">
        <title>A Comprehensive Approach to Explore the Metabolic and Phylogenetic Diversity of Bacterial Steroid Degradation in the Environment: Testosterone as an Example.</title>
        <authorList>
            <person name="Yang F.-C."/>
            <person name="Chen Y.-L."/>
            <person name="Yu C.-P."/>
            <person name="Tang S.-L."/>
            <person name="Wang P.-H."/>
            <person name="Ismail W."/>
            <person name="Wang C.-H."/>
            <person name="Yang C.-Y."/>
            <person name="Chiang Y.-R."/>
        </authorList>
    </citation>
    <scope>NUCLEOTIDE SEQUENCE [LARGE SCALE GENOMIC DNA]</scope>
    <source>
        <strain evidence="2 3">DSM 18526</strain>
    </source>
</reference>
<protein>
    <recommendedName>
        <fullName evidence="4">Response regulatory domain-containing protein</fullName>
    </recommendedName>
</protein>
<evidence type="ECO:0000313" key="3">
    <source>
        <dbReference type="Proteomes" id="UP000070250"/>
    </source>
</evidence>
<evidence type="ECO:0000256" key="1">
    <source>
        <dbReference type="SAM" id="Phobius"/>
    </source>
</evidence>
<feature type="transmembrane region" description="Helical" evidence="1">
    <location>
        <begin position="178"/>
        <end position="196"/>
    </location>
</feature>
<keyword evidence="1" id="KW-0812">Transmembrane</keyword>
<keyword evidence="1" id="KW-1133">Transmembrane helix</keyword>
<keyword evidence="1" id="KW-0472">Membrane</keyword>
<dbReference type="KEGG" id="sdf:ACG33_14230"/>
<proteinExistence type="predicted"/>